<dbReference type="EMBL" id="MNPL01009521">
    <property type="protein sequence ID" value="OQR73678.1"/>
    <property type="molecule type" value="Genomic_DNA"/>
</dbReference>
<gene>
    <name evidence="1" type="ORF">BIW11_01099</name>
</gene>
<keyword evidence="2" id="KW-1185">Reference proteome</keyword>
<name>A0A1V9XK00_9ACAR</name>
<dbReference type="InParanoid" id="A0A1V9XK00"/>
<sequence>MTLSCFVSFKVVDWVNCSVLSYTLMPGFSYLFKFVPYQWISSTFQLTVPSYKKTMPIAAPVCRVQFGMAYLAELEWQSKEAIQRTLNVNATGASRMIQTSLHLLRDSKGCIVLAGSVTS</sequence>
<dbReference type="Gene3D" id="3.40.50.720">
    <property type="entry name" value="NAD(P)-binding Rossmann-like Domain"/>
    <property type="match status" value="1"/>
</dbReference>
<organism evidence="1 2">
    <name type="scientific">Tropilaelaps mercedesae</name>
    <dbReference type="NCBI Taxonomy" id="418985"/>
    <lineage>
        <taxon>Eukaryota</taxon>
        <taxon>Metazoa</taxon>
        <taxon>Ecdysozoa</taxon>
        <taxon>Arthropoda</taxon>
        <taxon>Chelicerata</taxon>
        <taxon>Arachnida</taxon>
        <taxon>Acari</taxon>
        <taxon>Parasitiformes</taxon>
        <taxon>Mesostigmata</taxon>
        <taxon>Gamasina</taxon>
        <taxon>Dermanyssoidea</taxon>
        <taxon>Laelapidae</taxon>
        <taxon>Tropilaelaps</taxon>
    </lineage>
</organism>
<evidence type="ECO:0000313" key="2">
    <source>
        <dbReference type="Proteomes" id="UP000192247"/>
    </source>
</evidence>
<comment type="caution">
    <text evidence="1">The sequence shown here is derived from an EMBL/GenBank/DDBJ whole genome shotgun (WGS) entry which is preliminary data.</text>
</comment>
<accession>A0A1V9XK00</accession>
<evidence type="ECO:0000313" key="1">
    <source>
        <dbReference type="EMBL" id="OQR73678.1"/>
    </source>
</evidence>
<dbReference type="SUPFAM" id="SSF51735">
    <property type="entry name" value="NAD(P)-binding Rossmann-fold domains"/>
    <property type="match status" value="1"/>
</dbReference>
<dbReference type="Proteomes" id="UP000192247">
    <property type="component" value="Unassembled WGS sequence"/>
</dbReference>
<reference evidence="1 2" key="1">
    <citation type="journal article" date="2017" name="Gigascience">
        <title>Draft genome of the honey bee ectoparasitic mite, Tropilaelaps mercedesae, is shaped by the parasitic life history.</title>
        <authorList>
            <person name="Dong X."/>
            <person name="Armstrong S.D."/>
            <person name="Xia D."/>
            <person name="Makepeace B.L."/>
            <person name="Darby A.C."/>
            <person name="Kadowaki T."/>
        </authorList>
    </citation>
    <scope>NUCLEOTIDE SEQUENCE [LARGE SCALE GENOMIC DNA]</scope>
    <source>
        <strain evidence="1">Wuxi-XJTLU</strain>
    </source>
</reference>
<dbReference type="InterPro" id="IPR036291">
    <property type="entry name" value="NAD(P)-bd_dom_sf"/>
</dbReference>
<proteinExistence type="predicted"/>
<protein>
    <submittedName>
        <fullName evidence="1">17-beta-hydroxysteroid dehydrogenase type 6-like</fullName>
    </submittedName>
</protein>
<dbReference type="AlphaFoldDB" id="A0A1V9XK00"/>